<protein>
    <submittedName>
        <fullName evidence="2">Uncharacterized protein</fullName>
    </submittedName>
</protein>
<feature type="region of interest" description="Disordered" evidence="1">
    <location>
        <begin position="213"/>
        <end position="272"/>
    </location>
</feature>
<dbReference type="GeneTree" id="ENSGT01030000235112"/>
<dbReference type="Ensembl" id="ENSGACT00000074953.1">
    <property type="protein sequence ID" value="ENSGACP00000067510.1"/>
    <property type="gene ID" value="ENSGACG00000025728.1"/>
</dbReference>
<feature type="region of interest" description="Disordered" evidence="1">
    <location>
        <begin position="285"/>
        <end position="308"/>
    </location>
</feature>
<reference evidence="2" key="3">
    <citation type="submission" date="2025-09" db="UniProtKB">
        <authorList>
            <consortium name="Ensembl"/>
        </authorList>
    </citation>
    <scope>IDENTIFICATION</scope>
</reference>
<name>A0AAQ4RWX9_GASAC</name>
<reference evidence="2 3" key="1">
    <citation type="journal article" date="2021" name="G3 (Bethesda)">
        <title>Improved contiguity of the threespine stickleback genome using long-read sequencing.</title>
        <authorList>
            <person name="Nath S."/>
            <person name="Shaw D.E."/>
            <person name="White M.A."/>
        </authorList>
    </citation>
    <scope>NUCLEOTIDE SEQUENCE [LARGE SCALE GENOMIC DNA]</scope>
    <source>
        <strain evidence="2 3">Lake Benthic</strain>
    </source>
</reference>
<feature type="region of interest" description="Disordered" evidence="1">
    <location>
        <begin position="428"/>
        <end position="447"/>
    </location>
</feature>
<sequence length="517" mass="56138">MHTIKTVETQVPFLKESFFTTTFKGRRKSSVTNLLRKQQHSLLNQQHQQQPCILEQRHPKQFLSPSPENEQGQRTPERKRLVRSTSSPLCKTAERARADGDRKEEQREGKDQRGREDVQGKGGERGVSGSEPAAVVAGPLLLSSSAEQGEAAAASFSQLHGCVAGRPQGLGSSVGAVTNTAAREEARHGQPRPQQHGLLAKGVRLLRNMGNQEAKQKKGGGSGGAAGDASCDADEREVDRKTKKSHNKISKGGGEHGGRKKSKSDSKGSVFSGIKIRKSLSKAKGLSKDDMLEDGGPGRFGKAGPKPFAEANLSADEMHSDVEGDLDGFTADIQQFIGDEIGRKASSGSDADLYSFHSAAAENEDLLSDIQQTIRDQCVAGDQLEMVTGFLSQVSTFDRNKASEKGPLKAAQHLQARTVVGAFSQKPTARTASLTPQPPAPRTKVQKNPRMTRRVLFCPHGGLKPIRHLRAEAHECRVSAWIPWRRGRCRLTRVLAAWTCLWSGRMKRRLGDGTSCP</sequence>
<feature type="compositionally biased region" description="Basic and acidic residues" evidence="1">
    <location>
        <begin position="92"/>
        <end position="124"/>
    </location>
</feature>
<evidence type="ECO:0000256" key="1">
    <source>
        <dbReference type="SAM" id="MobiDB-lite"/>
    </source>
</evidence>
<keyword evidence="3" id="KW-1185">Reference proteome</keyword>
<reference evidence="2" key="2">
    <citation type="submission" date="2025-08" db="UniProtKB">
        <authorList>
            <consortium name="Ensembl"/>
        </authorList>
    </citation>
    <scope>IDENTIFICATION</scope>
</reference>
<evidence type="ECO:0000313" key="3">
    <source>
        <dbReference type="Proteomes" id="UP000007635"/>
    </source>
</evidence>
<feature type="region of interest" description="Disordered" evidence="1">
    <location>
        <begin position="62"/>
        <end position="132"/>
    </location>
</feature>
<dbReference type="AlphaFoldDB" id="A0AAQ4RWX9"/>
<feature type="compositionally biased region" description="Polar residues" evidence="1">
    <location>
        <begin position="63"/>
        <end position="74"/>
    </location>
</feature>
<evidence type="ECO:0000313" key="2">
    <source>
        <dbReference type="Ensembl" id="ENSGACP00000067510.1"/>
    </source>
</evidence>
<accession>A0AAQ4RWX9</accession>
<proteinExistence type="predicted"/>
<dbReference type="Proteomes" id="UP000007635">
    <property type="component" value="Chromosome VI"/>
</dbReference>
<organism evidence="2 3">
    <name type="scientific">Gasterosteus aculeatus aculeatus</name>
    <name type="common">three-spined stickleback</name>
    <dbReference type="NCBI Taxonomy" id="481459"/>
    <lineage>
        <taxon>Eukaryota</taxon>
        <taxon>Metazoa</taxon>
        <taxon>Chordata</taxon>
        <taxon>Craniata</taxon>
        <taxon>Vertebrata</taxon>
        <taxon>Euteleostomi</taxon>
        <taxon>Actinopterygii</taxon>
        <taxon>Neopterygii</taxon>
        <taxon>Teleostei</taxon>
        <taxon>Neoteleostei</taxon>
        <taxon>Acanthomorphata</taxon>
        <taxon>Eupercaria</taxon>
        <taxon>Perciformes</taxon>
        <taxon>Cottioidei</taxon>
        <taxon>Gasterosteales</taxon>
        <taxon>Gasterosteidae</taxon>
        <taxon>Gasterosteus</taxon>
    </lineage>
</organism>